<proteinExistence type="predicted"/>
<evidence type="ECO:0000313" key="2">
    <source>
        <dbReference type="Proteomes" id="UP000797356"/>
    </source>
</evidence>
<protein>
    <submittedName>
        <fullName evidence="1">Uncharacterized protein</fullName>
    </submittedName>
</protein>
<dbReference type="AlphaFoldDB" id="A0A8K0I2L0"/>
<comment type="caution">
    <text evidence="1">The sequence shown here is derived from an EMBL/GenBank/DDBJ whole genome shotgun (WGS) entry which is preliminary data.</text>
</comment>
<name>A0A8K0I2L0_COCNU</name>
<dbReference type="EMBL" id="CM017874">
    <property type="protein sequence ID" value="KAG1334369.1"/>
    <property type="molecule type" value="Genomic_DNA"/>
</dbReference>
<dbReference type="Proteomes" id="UP000797356">
    <property type="component" value="Chromosome 3"/>
</dbReference>
<accession>A0A8K0I2L0</accession>
<reference evidence="1" key="1">
    <citation type="journal article" date="2017" name="Gigascience">
        <title>The genome draft of coconut (Cocos nucifera).</title>
        <authorList>
            <person name="Xiao Y."/>
            <person name="Xu P."/>
            <person name="Fan H."/>
            <person name="Baudouin L."/>
            <person name="Xia W."/>
            <person name="Bocs S."/>
            <person name="Xu J."/>
            <person name="Li Q."/>
            <person name="Guo A."/>
            <person name="Zhou L."/>
            <person name="Li J."/>
            <person name="Wu Y."/>
            <person name="Ma Z."/>
            <person name="Armero A."/>
            <person name="Issali A.E."/>
            <person name="Liu N."/>
            <person name="Peng M."/>
            <person name="Yang Y."/>
        </authorList>
    </citation>
    <scope>NUCLEOTIDE SEQUENCE</scope>
    <source>
        <tissue evidence="1">Spear leaf of Hainan Tall coconut</tissue>
    </source>
</reference>
<organism evidence="1 2">
    <name type="scientific">Cocos nucifera</name>
    <name type="common">Coconut palm</name>
    <dbReference type="NCBI Taxonomy" id="13894"/>
    <lineage>
        <taxon>Eukaryota</taxon>
        <taxon>Viridiplantae</taxon>
        <taxon>Streptophyta</taxon>
        <taxon>Embryophyta</taxon>
        <taxon>Tracheophyta</taxon>
        <taxon>Spermatophyta</taxon>
        <taxon>Magnoliopsida</taxon>
        <taxon>Liliopsida</taxon>
        <taxon>Arecaceae</taxon>
        <taxon>Arecoideae</taxon>
        <taxon>Cocoseae</taxon>
        <taxon>Attaleinae</taxon>
        <taxon>Cocos</taxon>
    </lineage>
</organism>
<sequence>MYPHLLGCDPSTDFHPIFGFLLDPVDIQKAIIYCPCLLVSNIPNQLQPTLYFLQWFGFIEQHLKSPTRPPCFKRPASSSLGLSIGLVAASGG</sequence>
<keyword evidence="2" id="KW-1185">Reference proteome</keyword>
<evidence type="ECO:0000313" key="1">
    <source>
        <dbReference type="EMBL" id="KAG1334369.1"/>
    </source>
</evidence>
<gene>
    <name evidence="1" type="ORF">COCNU_03G004880</name>
</gene>
<dbReference type="OrthoDB" id="637682at2759"/>
<reference evidence="1" key="2">
    <citation type="submission" date="2019-07" db="EMBL/GenBank/DDBJ databases">
        <authorList>
            <person name="Yang Y."/>
            <person name="Bocs S."/>
            <person name="Baudouin L."/>
        </authorList>
    </citation>
    <scope>NUCLEOTIDE SEQUENCE</scope>
    <source>
        <tissue evidence="1">Spear leaf of Hainan Tall coconut</tissue>
    </source>
</reference>